<dbReference type="GO" id="GO:0007264">
    <property type="term" value="P:small GTPase-mediated signal transduction"/>
    <property type="evidence" value="ECO:0007669"/>
    <property type="project" value="InterPro"/>
</dbReference>
<feature type="domain" description="C2 DOCK-type" evidence="2">
    <location>
        <begin position="196"/>
        <end position="388"/>
    </location>
</feature>
<protein>
    <submittedName>
        <fullName evidence="4">C2 DOCK-type domain-containing protein</fullName>
    </submittedName>
</protein>
<evidence type="ECO:0000313" key="4">
    <source>
        <dbReference type="WBParaSite" id="jg9528.2"/>
    </source>
</evidence>
<dbReference type="InterPro" id="IPR026791">
    <property type="entry name" value="DOCK"/>
</dbReference>
<dbReference type="AlphaFoldDB" id="A0A915ER26"/>
<dbReference type="InterPro" id="IPR027007">
    <property type="entry name" value="C2_DOCK-type_domain"/>
</dbReference>
<dbReference type="Pfam" id="PF14429">
    <property type="entry name" value="DOCK-C2"/>
    <property type="match status" value="1"/>
</dbReference>
<organism evidence="3 4">
    <name type="scientific">Ditylenchus dipsaci</name>
    <dbReference type="NCBI Taxonomy" id="166011"/>
    <lineage>
        <taxon>Eukaryota</taxon>
        <taxon>Metazoa</taxon>
        <taxon>Ecdysozoa</taxon>
        <taxon>Nematoda</taxon>
        <taxon>Chromadorea</taxon>
        <taxon>Rhabditida</taxon>
        <taxon>Tylenchina</taxon>
        <taxon>Tylenchomorpha</taxon>
        <taxon>Sphaerularioidea</taxon>
        <taxon>Anguinidae</taxon>
        <taxon>Anguininae</taxon>
        <taxon>Ditylenchus</taxon>
    </lineage>
</organism>
<dbReference type="PROSITE" id="PS51650">
    <property type="entry name" value="C2_DOCK"/>
    <property type="match status" value="1"/>
</dbReference>
<accession>A0A915ER26</accession>
<name>A0A915ER26_9BILA</name>
<dbReference type="WBParaSite" id="jg9528.2">
    <property type="protein sequence ID" value="jg9528.2"/>
    <property type="gene ID" value="jg9528"/>
</dbReference>
<dbReference type="Proteomes" id="UP000887574">
    <property type="component" value="Unplaced"/>
</dbReference>
<keyword evidence="3" id="KW-1185">Reference proteome</keyword>
<evidence type="ECO:0000313" key="3">
    <source>
        <dbReference type="Proteomes" id="UP000887574"/>
    </source>
</evidence>
<evidence type="ECO:0000256" key="1">
    <source>
        <dbReference type="PROSITE-ProRule" id="PRU00983"/>
    </source>
</evidence>
<sequence>MGSRELLAESNANKLICPIRNPRTDIFLIAKVERLLSDSPSDIYSKNSGIADTKATAKLLKSIRTAGQKLSQYRSSFGWAVSPVFPSICNTSSSQPIKSLQLYKCDARLTDVDLQKYLNEFVKLEKSGKLVPIPGATLTVNLEITPSVVDLPMRLSPSLLPLRPWRAPADSPLAPAFELQSFVNEALVAEPYKSCVNMLYVYPISLNYGSQKAFNRARNIACTVSFVAGTGRKDSAGSLKPSAFIVDRTDSQQGPIVSSKTCTVQYHEQNPQFDDEIKVQLPCHLDATDHLLFTFKHISVANALSPKASSNEQAFESPIGYAWLPLVRQSNDTFKYLIMSEDSEFFDLPVAVNLPPGYVKSQMSQQVSPDLKFVENGRPLFRIRLRLISSVFSTDEHVQSFFQCCQNIESTCQTTCPCDEEYKSNNNRKFSSSVSSHLNRSCSPYVESRTDETSTENTRTTAEFRRIIDKIKVQTCS</sequence>
<comment type="similarity">
    <text evidence="1">Belongs to the DOCK family.</text>
</comment>
<proteinExistence type="inferred from homology"/>
<evidence type="ECO:0000259" key="2">
    <source>
        <dbReference type="PROSITE" id="PS51650"/>
    </source>
</evidence>
<dbReference type="PANTHER" id="PTHR23317">
    <property type="entry name" value="DEDICATOR OF CYTOKINESIS DOCK"/>
    <property type="match status" value="1"/>
</dbReference>
<dbReference type="GO" id="GO:0005085">
    <property type="term" value="F:guanyl-nucleotide exchange factor activity"/>
    <property type="evidence" value="ECO:0007669"/>
    <property type="project" value="InterPro"/>
</dbReference>
<reference evidence="4" key="1">
    <citation type="submission" date="2022-11" db="UniProtKB">
        <authorList>
            <consortium name="WormBaseParasite"/>
        </authorList>
    </citation>
    <scope>IDENTIFICATION</scope>
</reference>
<dbReference type="Gene3D" id="2.60.40.150">
    <property type="entry name" value="C2 domain"/>
    <property type="match status" value="1"/>
</dbReference>
<dbReference type="PANTHER" id="PTHR23317:SF26">
    <property type="entry name" value="ZIZIMIN, ISOFORM K"/>
    <property type="match status" value="1"/>
</dbReference>
<dbReference type="InterPro" id="IPR035892">
    <property type="entry name" value="C2_domain_sf"/>
</dbReference>